<keyword evidence="5 9" id="KW-1133">Transmembrane helix</keyword>
<dbReference type="InParanoid" id="A0A6P6YD99"/>
<protein>
    <submittedName>
        <fullName evidence="11">Uncharacterized protein LOC113796569</fullName>
    </submittedName>
</protein>
<dbReference type="GO" id="GO:0010945">
    <property type="term" value="F:coenzyme A diphosphatase activity"/>
    <property type="evidence" value="ECO:0007669"/>
    <property type="project" value="InterPro"/>
</dbReference>
<comment type="subcellular location">
    <subcellularLocation>
        <location evidence="1">Endoplasmic reticulum membrane</location>
        <topology evidence="1">Multi-pass membrane protein</topology>
    </subcellularLocation>
</comment>
<evidence type="ECO:0000256" key="4">
    <source>
        <dbReference type="ARBA" id="ARBA00022824"/>
    </source>
</evidence>
<evidence type="ECO:0000256" key="2">
    <source>
        <dbReference type="ARBA" id="ARBA00022692"/>
    </source>
</evidence>
<evidence type="ECO:0000256" key="3">
    <source>
        <dbReference type="ARBA" id="ARBA00022801"/>
    </source>
</evidence>
<reference evidence="11" key="1">
    <citation type="submission" date="2025-08" db="UniProtKB">
        <authorList>
            <consortium name="RefSeq"/>
        </authorList>
    </citation>
    <scope>IDENTIFICATION</scope>
    <source>
        <strain evidence="11">Airmid</strain>
    </source>
</reference>
<keyword evidence="10" id="KW-1185">Reference proteome</keyword>
<evidence type="ECO:0000313" key="11">
    <source>
        <dbReference type="RefSeq" id="XP_027202669.1"/>
    </source>
</evidence>
<feature type="compositionally biased region" description="Low complexity" evidence="8">
    <location>
        <begin position="38"/>
        <end position="51"/>
    </location>
</feature>
<dbReference type="KEGG" id="dpte:113796569"/>
<keyword evidence="2 9" id="KW-0812">Transmembrane</keyword>
<dbReference type="GO" id="GO:0008654">
    <property type="term" value="P:phospholipid biosynthetic process"/>
    <property type="evidence" value="ECO:0007669"/>
    <property type="project" value="TreeGrafter"/>
</dbReference>
<organism evidence="10 11">
    <name type="scientific">Dermatophagoides pteronyssinus</name>
    <name type="common">European house dust mite</name>
    <dbReference type="NCBI Taxonomy" id="6956"/>
    <lineage>
        <taxon>Eukaryota</taxon>
        <taxon>Metazoa</taxon>
        <taxon>Ecdysozoa</taxon>
        <taxon>Arthropoda</taxon>
        <taxon>Chelicerata</taxon>
        <taxon>Arachnida</taxon>
        <taxon>Acari</taxon>
        <taxon>Acariformes</taxon>
        <taxon>Sarcoptiformes</taxon>
        <taxon>Astigmata</taxon>
        <taxon>Psoroptidia</taxon>
        <taxon>Analgoidea</taxon>
        <taxon>Pyroglyphidae</taxon>
        <taxon>Dermatophagoidinae</taxon>
        <taxon>Dermatophagoides</taxon>
    </lineage>
</organism>
<dbReference type="AlphaFoldDB" id="A0A6P6YD99"/>
<accession>A0A6P6YD99</accession>
<name>A0A6P6YD99_DERPT</name>
<keyword evidence="6" id="KW-0443">Lipid metabolism</keyword>
<evidence type="ECO:0000256" key="9">
    <source>
        <dbReference type="SAM" id="Phobius"/>
    </source>
</evidence>
<dbReference type="InterPro" id="IPR019388">
    <property type="entry name" value="FIT"/>
</dbReference>
<evidence type="ECO:0000256" key="8">
    <source>
        <dbReference type="SAM" id="MobiDB-lite"/>
    </source>
</evidence>
<keyword evidence="4" id="KW-0256">Endoplasmic reticulum</keyword>
<keyword evidence="3" id="KW-0378">Hydrolase</keyword>
<dbReference type="GO" id="GO:0034389">
    <property type="term" value="P:lipid droplet organization"/>
    <property type="evidence" value="ECO:0007669"/>
    <property type="project" value="TreeGrafter"/>
</dbReference>
<dbReference type="GO" id="GO:0005789">
    <property type="term" value="C:endoplasmic reticulum membrane"/>
    <property type="evidence" value="ECO:0007669"/>
    <property type="project" value="UniProtKB-SubCell"/>
</dbReference>
<dbReference type="OrthoDB" id="5579088at2759"/>
<dbReference type="RefSeq" id="XP_027202669.1">
    <property type="nucleotide sequence ID" value="XM_027346868.1"/>
</dbReference>
<evidence type="ECO:0000256" key="1">
    <source>
        <dbReference type="ARBA" id="ARBA00004477"/>
    </source>
</evidence>
<sequence length="511" mass="61249">MFEKTFPCEFFLVILAAPKKNMTTKEIFDIKNIDVDDNQQQQQQQQNNDNNTGDDADDVYDFDVDENFTTNNDKNNYNSMYNVIKPRQSIRNRRNQRFNQQFNYNNKSTTETNSKSYDDSLNSIEFIEELKRRSNYNHSGGGGILNSLYSIYMWLIQTITWIQRSIIQYLHYCHITIRLAIYLLMIIIAGSIKDYVGLDPPDQDVSILPLSILNFIHRYLRSSKRSFLNVYFVKLGWFWTLIETIPFILITRLMITIRRRKSEHNDNNCKLIKMKNYNTIKSSTGGDEIAQQQQQQNNVDHNQHQIPSPSIIIKSFFHDYLDELTGPLIRLSLATIVWYFSVESFVYIGKLTGHCQSNDKLLVYLHTTIDDCRRQGNRWIHGLDISGHIFLMTFSNLICIEELRYLFYRFEEFHEFHRYIKFNRERTENFIEPYRFRWNSSIHWLGLILTLIITIITLIWDYMMLQTMFFYHNLIQKILGFLWAIIMWFIIYKIITGWIFKPLNIEFERKR</sequence>
<feature type="transmembrane region" description="Helical" evidence="9">
    <location>
        <begin position="236"/>
        <end position="255"/>
    </location>
</feature>
<feature type="transmembrane region" description="Helical" evidence="9">
    <location>
        <begin position="480"/>
        <end position="500"/>
    </location>
</feature>
<evidence type="ECO:0000256" key="5">
    <source>
        <dbReference type="ARBA" id="ARBA00022989"/>
    </source>
</evidence>
<proteinExistence type="predicted"/>
<dbReference type="PANTHER" id="PTHR23129:SF0">
    <property type="entry name" value="ACYL-COENZYME A DIPHOSPHATASE FITM2"/>
    <property type="match status" value="1"/>
</dbReference>
<feature type="compositionally biased region" description="Acidic residues" evidence="8">
    <location>
        <begin position="52"/>
        <end position="61"/>
    </location>
</feature>
<dbReference type="Proteomes" id="UP000515146">
    <property type="component" value="Unplaced"/>
</dbReference>
<evidence type="ECO:0000313" key="10">
    <source>
        <dbReference type="Proteomes" id="UP000515146"/>
    </source>
</evidence>
<feature type="transmembrane region" description="Helical" evidence="9">
    <location>
        <begin position="169"/>
        <end position="192"/>
    </location>
</feature>
<feature type="transmembrane region" description="Helical" evidence="9">
    <location>
        <begin position="442"/>
        <end position="460"/>
    </location>
</feature>
<gene>
    <name evidence="11" type="primary">LOC113796569</name>
</gene>
<keyword evidence="7 9" id="KW-0472">Membrane</keyword>
<dbReference type="GO" id="GO:0019915">
    <property type="term" value="P:lipid storage"/>
    <property type="evidence" value="ECO:0007669"/>
    <property type="project" value="InterPro"/>
</dbReference>
<feature type="region of interest" description="Disordered" evidence="8">
    <location>
        <begin position="37"/>
        <end position="61"/>
    </location>
</feature>
<evidence type="ECO:0000256" key="6">
    <source>
        <dbReference type="ARBA" id="ARBA00023098"/>
    </source>
</evidence>
<dbReference type="PANTHER" id="PTHR23129">
    <property type="entry name" value="ACYL-COENZYME A DIPHOSPHATASE FITM2"/>
    <property type="match status" value="1"/>
</dbReference>
<evidence type="ECO:0000256" key="7">
    <source>
        <dbReference type="ARBA" id="ARBA00023136"/>
    </source>
</evidence>
<feature type="transmembrane region" description="Helical" evidence="9">
    <location>
        <begin position="143"/>
        <end position="162"/>
    </location>
</feature>
<dbReference type="Pfam" id="PF10261">
    <property type="entry name" value="FIT"/>
    <property type="match status" value="1"/>
</dbReference>